<dbReference type="SUPFAM" id="SSF49854">
    <property type="entry name" value="Spermadhesin, CUB domain"/>
    <property type="match status" value="1"/>
</dbReference>
<sequence>MDEVTLVQSHDDVVRVPITVPQKMIDAAEARQLRVRMVDTLIPETALNAPAGSTIEVVFDGFMLGLGSNGCPYGGAEIKTGSDKRNTGYRFCGSESAGTSLISTHNIVPIIISTTLDNATTVLRYRIGNLHLKE</sequence>
<dbReference type="AlphaFoldDB" id="A0AAD5WII6"/>
<dbReference type="InterPro" id="IPR035914">
    <property type="entry name" value="Sperma_CUB_dom_sf"/>
</dbReference>
<keyword evidence="2" id="KW-1185">Reference proteome</keyword>
<comment type="caution">
    <text evidence="1">The sequence shown here is derived from an EMBL/GenBank/DDBJ whole genome shotgun (WGS) entry which is preliminary data.</text>
</comment>
<protein>
    <submittedName>
        <fullName evidence="1">Uncharacterized protein</fullName>
    </submittedName>
</protein>
<dbReference type="EMBL" id="JAHQIW010006915">
    <property type="protein sequence ID" value="KAJ1371120.1"/>
    <property type="molecule type" value="Genomic_DNA"/>
</dbReference>
<proteinExistence type="predicted"/>
<dbReference type="Proteomes" id="UP001196413">
    <property type="component" value="Unassembled WGS sequence"/>
</dbReference>
<reference evidence="1" key="1">
    <citation type="submission" date="2021-06" db="EMBL/GenBank/DDBJ databases">
        <title>Parelaphostrongylus tenuis whole genome reference sequence.</title>
        <authorList>
            <person name="Garwood T.J."/>
            <person name="Larsen P.A."/>
            <person name="Fountain-Jones N.M."/>
            <person name="Garbe J.R."/>
            <person name="Macchietto M.G."/>
            <person name="Kania S.A."/>
            <person name="Gerhold R.W."/>
            <person name="Richards J.E."/>
            <person name="Wolf T.M."/>
        </authorList>
    </citation>
    <scope>NUCLEOTIDE SEQUENCE</scope>
    <source>
        <strain evidence="1">MNPRO001-30</strain>
        <tissue evidence="1">Meninges</tissue>
    </source>
</reference>
<name>A0AAD5WII6_PARTN</name>
<dbReference type="Gene3D" id="2.60.120.290">
    <property type="entry name" value="Spermadhesin, CUB domain"/>
    <property type="match status" value="1"/>
</dbReference>
<evidence type="ECO:0000313" key="2">
    <source>
        <dbReference type="Proteomes" id="UP001196413"/>
    </source>
</evidence>
<evidence type="ECO:0000313" key="1">
    <source>
        <dbReference type="EMBL" id="KAJ1371120.1"/>
    </source>
</evidence>
<gene>
    <name evidence="1" type="ORF">KIN20_033005</name>
</gene>
<accession>A0AAD5WII6</accession>
<organism evidence="1 2">
    <name type="scientific">Parelaphostrongylus tenuis</name>
    <name type="common">Meningeal worm</name>
    <dbReference type="NCBI Taxonomy" id="148309"/>
    <lineage>
        <taxon>Eukaryota</taxon>
        <taxon>Metazoa</taxon>
        <taxon>Ecdysozoa</taxon>
        <taxon>Nematoda</taxon>
        <taxon>Chromadorea</taxon>
        <taxon>Rhabditida</taxon>
        <taxon>Rhabditina</taxon>
        <taxon>Rhabditomorpha</taxon>
        <taxon>Strongyloidea</taxon>
        <taxon>Metastrongylidae</taxon>
        <taxon>Parelaphostrongylus</taxon>
    </lineage>
</organism>